<proteinExistence type="inferred from homology"/>
<accession>A0A3A8B9A4</accession>
<evidence type="ECO:0000256" key="1">
    <source>
        <dbReference type="ARBA" id="ARBA00003236"/>
    </source>
</evidence>
<dbReference type="Gene3D" id="3.20.20.370">
    <property type="entry name" value="Glycoside hydrolase/deacetylase"/>
    <property type="match status" value="1"/>
</dbReference>
<evidence type="ECO:0000313" key="7">
    <source>
        <dbReference type="Proteomes" id="UP000281128"/>
    </source>
</evidence>
<dbReference type="Pfam" id="PF11959">
    <property type="entry name" value="DUF3473"/>
    <property type="match status" value="1"/>
</dbReference>
<feature type="domain" description="NodB homology" evidence="5">
    <location>
        <begin position="27"/>
        <end position="301"/>
    </location>
</feature>
<dbReference type="InterPro" id="IPR022560">
    <property type="entry name" value="DUF3473"/>
</dbReference>
<dbReference type="PROSITE" id="PS51677">
    <property type="entry name" value="NODB"/>
    <property type="match status" value="1"/>
</dbReference>
<dbReference type="InterPro" id="IPR045235">
    <property type="entry name" value="PuuE_HpPgdA-like"/>
</dbReference>
<dbReference type="PANTHER" id="PTHR47561:SF1">
    <property type="entry name" value="POLYSACCHARIDE DEACETYLASE FAMILY PROTEIN (AFU_ORTHOLOGUE AFUA_6G05030)"/>
    <property type="match status" value="1"/>
</dbReference>
<dbReference type="GO" id="GO:0016810">
    <property type="term" value="F:hydrolase activity, acting on carbon-nitrogen (but not peptide) bonds"/>
    <property type="evidence" value="ECO:0007669"/>
    <property type="project" value="InterPro"/>
</dbReference>
<comment type="similarity">
    <text evidence="2">Belongs to the polysaccharide deacetylase family.</text>
</comment>
<comment type="function">
    <text evidence="1">Is involved in generating a small heat-stable compound (Nod), an acylated oligomer of N-acetylglucosamine, that stimulates mitosis in various plant protoplasts.</text>
</comment>
<dbReference type="GO" id="GO:0005975">
    <property type="term" value="P:carbohydrate metabolic process"/>
    <property type="evidence" value="ECO:0007669"/>
    <property type="project" value="InterPro"/>
</dbReference>
<dbReference type="RefSeq" id="WP_121165543.1">
    <property type="nucleotide sequence ID" value="NZ_RAPE01000002.1"/>
</dbReference>
<dbReference type="OrthoDB" id="9784220at2"/>
<dbReference type="NCBIfam" id="TIGR03006">
    <property type="entry name" value="pepcterm_polyde"/>
    <property type="match status" value="1"/>
</dbReference>
<dbReference type="Proteomes" id="UP000281128">
    <property type="component" value="Unassembled WGS sequence"/>
</dbReference>
<name>A0A3A8B9A4_9RHOB</name>
<dbReference type="Pfam" id="PF01522">
    <property type="entry name" value="Polysacc_deac_1"/>
    <property type="match status" value="1"/>
</dbReference>
<dbReference type="SUPFAM" id="SSF88713">
    <property type="entry name" value="Glycoside hydrolase/deacetylase"/>
    <property type="match status" value="1"/>
</dbReference>
<evidence type="ECO:0000256" key="4">
    <source>
        <dbReference type="ARBA" id="ARBA00032976"/>
    </source>
</evidence>
<dbReference type="AlphaFoldDB" id="A0A3A8B9A4"/>
<evidence type="ECO:0000313" key="6">
    <source>
        <dbReference type="EMBL" id="RKF14755.1"/>
    </source>
</evidence>
<dbReference type="EMBL" id="RAPE01000002">
    <property type="protein sequence ID" value="RKF14755.1"/>
    <property type="molecule type" value="Genomic_DNA"/>
</dbReference>
<dbReference type="InterPro" id="IPR002509">
    <property type="entry name" value="NODB_dom"/>
</dbReference>
<evidence type="ECO:0000256" key="3">
    <source>
        <dbReference type="ARBA" id="ARBA00020071"/>
    </source>
</evidence>
<keyword evidence="7" id="KW-1185">Reference proteome</keyword>
<dbReference type="InterPro" id="IPR011330">
    <property type="entry name" value="Glyco_hydro/deAcase_b/a-brl"/>
</dbReference>
<dbReference type="CDD" id="cd10941">
    <property type="entry name" value="CE4_PuuE_HpPgdA_like_2"/>
    <property type="match status" value="1"/>
</dbReference>
<evidence type="ECO:0000259" key="5">
    <source>
        <dbReference type="PROSITE" id="PS51677"/>
    </source>
</evidence>
<dbReference type="InterPro" id="IPR014344">
    <property type="entry name" value="XrtA_polysacc_deacetyl"/>
</dbReference>
<evidence type="ECO:0000256" key="2">
    <source>
        <dbReference type="ARBA" id="ARBA00010973"/>
    </source>
</evidence>
<reference evidence="6 7" key="1">
    <citation type="submission" date="2018-09" db="EMBL/GenBank/DDBJ databases">
        <title>Roseovarius spongiae sp. nov., isolated from a marine sponge.</title>
        <authorList>
            <person name="Zhuang L."/>
            <person name="Luo L."/>
        </authorList>
    </citation>
    <scope>NUCLEOTIDE SEQUENCE [LARGE SCALE GENOMIC DNA]</scope>
    <source>
        <strain evidence="6 7">HN-E21</strain>
    </source>
</reference>
<dbReference type="PANTHER" id="PTHR47561">
    <property type="entry name" value="POLYSACCHARIDE DEACETYLASE FAMILY PROTEIN (AFU_ORTHOLOGUE AFUA_6G05030)"/>
    <property type="match status" value="1"/>
</dbReference>
<sequence>MTASTERAPTQVVNAMSIDVEDYYHAHALESFYTRDGWPALERRVRRNTAVILDLLDEHETRATFFTLGSVAIEAPDLVREIVQRGHELASHGLEHYRASEQTPAAFLADVTTAKRALEDAAGVEVHGYRAASFSIGFRNWWAFDALEEAGYSYSSSLSAGHRDGAGLDVGSGPFRPGSGRLVEYPITTGRFFGRHVPTGGGFFRLLPRSFFHHSLRRLNARGKPAIFYLHPWEFDPDQPRAAVGVAARFRHHVNIPGVPRKFCDILKAFRWAPMVEAFGEPADVKPGRRQDAAPLADAAE</sequence>
<protein>
    <recommendedName>
        <fullName evidence="3">Chitooligosaccharide deacetylase</fullName>
    </recommendedName>
    <alternativeName>
        <fullName evidence="4">Nodulation protein B</fullName>
    </alternativeName>
</protein>
<gene>
    <name evidence="6" type="ORF">D6850_07700</name>
</gene>
<comment type="caution">
    <text evidence="6">The sequence shown here is derived from an EMBL/GenBank/DDBJ whole genome shotgun (WGS) entry which is preliminary data.</text>
</comment>
<organism evidence="6 7">
    <name type="scientific">Roseovarius spongiae</name>
    <dbReference type="NCBI Taxonomy" id="2320272"/>
    <lineage>
        <taxon>Bacteria</taxon>
        <taxon>Pseudomonadati</taxon>
        <taxon>Pseudomonadota</taxon>
        <taxon>Alphaproteobacteria</taxon>
        <taxon>Rhodobacterales</taxon>
        <taxon>Roseobacteraceae</taxon>
        <taxon>Roseovarius</taxon>
    </lineage>
</organism>